<evidence type="ECO:0000256" key="1">
    <source>
        <dbReference type="ARBA" id="ARBA00001974"/>
    </source>
</evidence>
<evidence type="ECO:0000256" key="17">
    <source>
        <dbReference type="ARBA" id="ARBA00049443"/>
    </source>
</evidence>
<dbReference type="KEGG" id="aten:116292023"/>
<evidence type="ECO:0000256" key="2">
    <source>
        <dbReference type="ARBA" id="ARBA00004389"/>
    </source>
</evidence>
<dbReference type="SUPFAM" id="SSF51905">
    <property type="entry name" value="FAD/NAD(P)-binding domain"/>
    <property type="match status" value="2"/>
</dbReference>
<evidence type="ECO:0000256" key="8">
    <source>
        <dbReference type="ARBA" id="ARBA00022857"/>
    </source>
</evidence>
<comment type="catalytic activity">
    <reaction evidence="14">
        <text>hypotaurine + NADH + O2 + H(+) = taurine + NAD(+) + H2O</text>
        <dbReference type="Rhea" id="RHEA:74111"/>
        <dbReference type="ChEBI" id="CHEBI:15377"/>
        <dbReference type="ChEBI" id="CHEBI:15378"/>
        <dbReference type="ChEBI" id="CHEBI:15379"/>
        <dbReference type="ChEBI" id="CHEBI:57540"/>
        <dbReference type="ChEBI" id="CHEBI:57853"/>
        <dbReference type="ChEBI" id="CHEBI:57945"/>
        <dbReference type="ChEBI" id="CHEBI:507393"/>
        <dbReference type="EC" id="1.14.13.8"/>
    </reaction>
    <physiologicalReaction direction="left-to-right" evidence="14">
        <dbReference type="Rhea" id="RHEA:74112"/>
    </physiologicalReaction>
</comment>
<comment type="subcellular location">
    <subcellularLocation>
        <location evidence="2">Endoplasmic reticulum membrane</location>
        <topology evidence="2">Single-pass membrane protein</topology>
    </subcellularLocation>
</comment>
<keyword evidence="5 20" id="KW-0812">Transmembrane</keyword>
<dbReference type="Pfam" id="PF00743">
    <property type="entry name" value="FMO-like"/>
    <property type="match status" value="1"/>
</dbReference>
<evidence type="ECO:0000256" key="19">
    <source>
        <dbReference type="RuleBase" id="RU361177"/>
    </source>
</evidence>
<evidence type="ECO:0000256" key="14">
    <source>
        <dbReference type="ARBA" id="ARBA00047338"/>
    </source>
</evidence>
<evidence type="ECO:0000313" key="22">
    <source>
        <dbReference type="RefSeq" id="XP_031555113.1"/>
    </source>
</evidence>
<keyword evidence="21" id="KW-1185">Reference proteome</keyword>
<evidence type="ECO:0000256" key="12">
    <source>
        <dbReference type="ARBA" id="ARBA00023136"/>
    </source>
</evidence>
<dbReference type="GO" id="GO:0004499">
    <property type="term" value="F:N,N-dimethylaniline monooxygenase activity"/>
    <property type="evidence" value="ECO:0007669"/>
    <property type="project" value="UniProtKB-UniRule"/>
</dbReference>
<comment type="catalytic activity">
    <reaction evidence="17">
        <text>N,N-dimethylaniline + NADPH + O2 + H(+) = N,N-dimethylaniline N-oxide + NADP(+) + H2O</text>
        <dbReference type="Rhea" id="RHEA:24468"/>
        <dbReference type="ChEBI" id="CHEBI:15377"/>
        <dbReference type="ChEBI" id="CHEBI:15378"/>
        <dbReference type="ChEBI" id="CHEBI:15379"/>
        <dbReference type="ChEBI" id="CHEBI:16269"/>
        <dbReference type="ChEBI" id="CHEBI:17735"/>
        <dbReference type="ChEBI" id="CHEBI:57783"/>
        <dbReference type="ChEBI" id="CHEBI:58349"/>
        <dbReference type="EC" id="1.14.13.8"/>
    </reaction>
    <physiologicalReaction direction="left-to-right" evidence="17">
        <dbReference type="Rhea" id="RHEA:24469"/>
    </physiologicalReaction>
</comment>
<dbReference type="GO" id="GO:0050661">
    <property type="term" value="F:NADP binding"/>
    <property type="evidence" value="ECO:0007669"/>
    <property type="project" value="InterPro"/>
</dbReference>
<evidence type="ECO:0000256" key="4">
    <source>
        <dbReference type="ARBA" id="ARBA00022630"/>
    </source>
</evidence>
<comment type="cofactor">
    <cofactor evidence="1 18 19">
        <name>FAD</name>
        <dbReference type="ChEBI" id="CHEBI:57692"/>
    </cofactor>
</comment>
<dbReference type="PRINTS" id="PR00370">
    <property type="entry name" value="FMOXYGENASE"/>
</dbReference>
<evidence type="ECO:0000256" key="6">
    <source>
        <dbReference type="ARBA" id="ARBA00022824"/>
    </source>
</evidence>
<keyword evidence="4 18" id="KW-0285">Flavoprotein</keyword>
<dbReference type="GeneID" id="116292023"/>
<dbReference type="InParanoid" id="A0A6P8HJQ4"/>
<dbReference type="RefSeq" id="XP_031555113.1">
    <property type="nucleotide sequence ID" value="XM_031699253.1"/>
</dbReference>
<keyword evidence="10 18" id="KW-0560">Oxidoreductase</keyword>
<dbReference type="InterPro" id="IPR036188">
    <property type="entry name" value="FAD/NAD-bd_sf"/>
</dbReference>
<dbReference type="Gene3D" id="3.50.50.60">
    <property type="entry name" value="FAD/NAD(P)-binding domain"/>
    <property type="match status" value="1"/>
</dbReference>
<comment type="catalytic activity">
    <reaction evidence="16">
        <text>trimethylamine + NADPH + O2 = trimethylamine N-oxide + NADP(+) + H2O</text>
        <dbReference type="Rhea" id="RHEA:31979"/>
        <dbReference type="ChEBI" id="CHEBI:15377"/>
        <dbReference type="ChEBI" id="CHEBI:15379"/>
        <dbReference type="ChEBI" id="CHEBI:15724"/>
        <dbReference type="ChEBI" id="CHEBI:57783"/>
        <dbReference type="ChEBI" id="CHEBI:58349"/>
        <dbReference type="ChEBI" id="CHEBI:58389"/>
        <dbReference type="EC" id="1.14.13.148"/>
    </reaction>
    <physiologicalReaction direction="left-to-right" evidence="16">
        <dbReference type="Rhea" id="RHEA:31980"/>
    </physiologicalReaction>
</comment>
<evidence type="ECO:0000256" key="20">
    <source>
        <dbReference type="SAM" id="Phobius"/>
    </source>
</evidence>
<dbReference type="PRINTS" id="PR01121">
    <property type="entry name" value="FMOXYGENASE1"/>
</dbReference>
<dbReference type="InterPro" id="IPR002253">
    <property type="entry name" value="Flavin_mOase_1"/>
</dbReference>
<evidence type="ECO:0000256" key="7">
    <source>
        <dbReference type="ARBA" id="ARBA00022827"/>
    </source>
</evidence>
<keyword evidence="9 20" id="KW-1133">Transmembrane helix</keyword>
<dbReference type="GO" id="GO:0005789">
    <property type="term" value="C:endoplasmic reticulum membrane"/>
    <property type="evidence" value="ECO:0007669"/>
    <property type="project" value="UniProtKB-SubCell"/>
</dbReference>
<dbReference type="PANTHER" id="PTHR23023">
    <property type="entry name" value="DIMETHYLANILINE MONOOXYGENASE"/>
    <property type="match status" value="1"/>
</dbReference>
<dbReference type="GO" id="GO:0034899">
    <property type="term" value="F:trimethylamine monooxygenase activity"/>
    <property type="evidence" value="ECO:0007669"/>
    <property type="project" value="UniProtKB-EC"/>
</dbReference>
<reference evidence="22" key="1">
    <citation type="submission" date="2025-08" db="UniProtKB">
        <authorList>
            <consortium name="RefSeq"/>
        </authorList>
    </citation>
    <scope>IDENTIFICATION</scope>
    <source>
        <tissue evidence="22">Tentacle</tissue>
    </source>
</reference>
<dbReference type="InterPro" id="IPR020946">
    <property type="entry name" value="Flavin_mOase-like"/>
</dbReference>
<organism evidence="21 22">
    <name type="scientific">Actinia tenebrosa</name>
    <name type="common">Australian red waratah sea anemone</name>
    <dbReference type="NCBI Taxonomy" id="6105"/>
    <lineage>
        <taxon>Eukaryota</taxon>
        <taxon>Metazoa</taxon>
        <taxon>Cnidaria</taxon>
        <taxon>Anthozoa</taxon>
        <taxon>Hexacorallia</taxon>
        <taxon>Actiniaria</taxon>
        <taxon>Actiniidae</taxon>
        <taxon>Actinia</taxon>
    </lineage>
</organism>
<comment type="similarity">
    <text evidence="3 18 19">Belongs to the FMO family.</text>
</comment>
<evidence type="ECO:0000256" key="10">
    <source>
        <dbReference type="ARBA" id="ARBA00023002"/>
    </source>
</evidence>
<dbReference type="EC" id="1.-.-.-" evidence="19"/>
<keyword evidence="7 18" id="KW-0274">FAD</keyword>
<dbReference type="OrthoDB" id="7777654at2759"/>
<dbReference type="Proteomes" id="UP000515163">
    <property type="component" value="Unplaced"/>
</dbReference>
<dbReference type="FunFam" id="3.50.50.60:FF:000159">
    <property type="entry name" value="Dimethylaniline monooxygenase [N-oxide-forming]"/>
    <property type="match status" value="1"/>
</dbReference>
<comment type="function">
    <text evidence="13">Broad spectrum monooxygenase that catalyzes the oxygenation of a wide variety of nitrogen- and sulfur-containing compounds including xenobiotics. Catalyzes the S-oxygenation of hypotaurine to produce taurine, an organic osmolyte involved in cell volume regulation as well as a variety of cytoprotective and developmental processes. In vitro, catalyzes the N-oxygenation of trimethylamine (TMA) to produce trimethylamine N-oxide (TMAO) and could therefore participate to the detoxification of this compound that is generated by the action of gut microbiota from dietary precursors such as choline, choline containing compounds, betaine or L-carnitine.</text>
</comment>
<evidence type="ECO:0000256" key="9">
    <source>
        <dbReference type="ARBA" id="ARBA00022989"/>
    </source>
</evidence>
<evidence type="ECO:0000256" key="5">
    <source>
        <dbReference type="ARBA" id="ARBA00022692"/>
    </source>
</evidence>
<name>A0A6P8HJQ4_ACTTE</name>
<evidence type="ECO:0000256" key="16">
    <source>
        <dbReference type="ARBA" id="ARBA00048088"/>
    </source>
</evidence>
<sequence>MDTKIYDVAVIGSGISGLATAKCLLDDQFDIVVYEKTSGIGGLWHFREDAYGVMRFTHINVSKYNYCFSDYPFPDDVPDYPHHSHMLKYVQSYAEHFDILRHIRFNTKVISIKHKNNGLWTVTSVMVDKDGSEVGPSQATLFKYVAIATGHHAIPKEPTFEGQESFKGDIIHSISYKDAVTNGLVGKRVVVVGIGNSAVDVVVNVAELGGTKPVYISTRSGAWILPNHVAGYPTDLYACRAFLWLPWQLSSWIFGCIVRCVFGSPWKWGLNPKMGALQTQPTVSPTLVHHIQRRNVIVKPNIAKLESENGVFTDGSKAQVDTIVCCTGYSISLPFLDEKIRSVVVEEGTNKMNLFKSVFSPDIGPSLAFIGFIQPASGGLLPVSEIQARWFSAVCKGVAKLPLRKTMLKDIKQKNLYLENRYFASSRHTIQEDPIIYNDQVSAYFGAKPQFWRNPSLAWNLLIGSCGAAQWRLQGPHKWVHAKKVVKSTPMTPMMQCFGFLLLLIPAVLVSIVVCRIWCY</sequence>
<evidence type="ECO:0000256" key="11">
    <source>
        <dbReference type="ARBA" id="ARBA00023033"/>
    </source>
</evidence>
<evidence type="ECO:0000256" key="3">
    <source>
        <dbReference type="ARBA" id="ARBA00009183"/>
    </source>
</evidence>
<evidence type="ECO:0000256" key="13">
    <source>
        <dbReference type="ARBA" id="ARBA00045957"/>
    </source>
</evidence>
<proteinExistence type="inferred from homology"/>
<comment type="catalytic activity">
    <reaction evidence="15">
        <text>hypotaurine + NADPH + O2 + H(+) = taurine + NADP(+) + H2O</text>
        <dbReference type="Rhea" id="RHEA:69819"/>
        <dbReference type="ChEBI" id="CHEBI:15377"/>
        <dbReference type="ChEBI" id="CHEBI:15378"/>
        <dbReference type="ChEBI" id="CHEBI:15379"/>
        <dbReference type="ChEBI" id="CHEBI:57783"/>
        <dbReference type="ChEBI" id="CHEBI:57853"/>
        <dbReference type="ChEBI" id="CHEBI:58349"/>
        <dbReference type="ChEBI" id="CHEBI:507393"/>
        <dbReference type="EC" id="1.14.13.8"/>
    </reaction>
    <physiologicalReaction direction="left-to-right" evidence="15">
        <dbReference type="Rhea" id="RHEA:69820"/>
    </physiologicalReaction>
</comment>
<evidence type="ECO:0000313" key="21">
    <source>
        <dbReference type="Proteomes" id="UP000515163"/>
    </source>
</evidence>
<keyword evidence="12 18" id="KW-0472">Membrane</keyword>
<dbReference type="InterPro" id="IPR000960">
    <property type="entry name" value="Flavin_mOase"/>
</dbReference>
<protein>
    <recommendedName>
        <fullName evidence="19">Flavin-containing monooxygenase</fullName>
        <ecNumber evidence="19">1.-.-.-</ecNumber>
    </recommendedName>
</protein>
<keyword evidence="8 18" id="KW-0521">NADP</keyword>
<accession>A0A6P8HJQ4</accession>
<keyword evidence="11 18" id="KW-0503">Monooxygenase</keyword>
<dbReference type="AlphaFoldDB" id="A0A6P8HJQ4"/>
<dbReference type="GO" id="GO:0050660">
    <property type="term" value="F:flavin adenine dinucleotide binding"/>
    <property type="evidence" value="ECO:0007669"/>
    <property type="project" value="InterPro"/>
</dbReference>
<evidence type="ECO:0000256" key="18">
    <source>
        <dbReference type="PIRNR" id="PIRNR000332"/>
    </source>
</evidence>
<evidence type="ECO:0000256" key="15">
    <source>
        <dbReference type="ARBA" id="ARBA00048041"/>
    </source>
</evidence>
<dbReference type="InterPro" id="IPR050346">
    <property type="entry name" value="FMO-like"/>
</dbReference>
<keyword evidence="6 18" id="KW-0256">Endoplasmic reticulum</keyword>
<dbReference type="PIRSF" id="PIRSF000332">
    <property type="entry name" value="FMO"/>
    <property type="match status" value="1"/>
</dbReference>
<feature type="transmembrane region" description="Helical" evidence="20">
    <location>
        <begin position="498"/>
        <end position="519"/>
    </location>
</feature>
<gene>
    <name evidence="22" type="primary">LOC116292023</name>
</gene>